<dbReference type="SUPFAM" id="SSF109998">
    <property type="entry name" value="Triger factor/SurA peptide-binding domain-like"/>
    <property type="match status" value="1"/>
</dbReference>
<proteinExistence type="inferred from homology"/>
<comment type="similarity">
    <text evidence="8">Belongs to the PpiD chaperone family.</text>
</comment>
<dbReference type="InterPro" id="IPR052029">
    <property type="entry name" value="PpiD_chaperone"/>
</dbReference>
<feature type="domain" description="PpiC" evidence="12">
    <location>
        <begin position="345"/>
        <end position="454"/>
    </location>
</feature>
<dbReference type="InterPro" id="IPR046357">
    <property type="entry name" value="PPIase_dom_sf"/>
</dbReference>
<sequence length="707" mass="79258">MAVLNKIRERSVFLIIIIALALFSFVLADVIRNGGFSSQKSQNVIATVNDEPIDREEFARQVESYQRNSRGNITTTQAVNQVWNSMLNQALLKEEFEKLGIEVGQEQINNVLRQQFAGNPNFTNEAGMFDINLMREYIANLKATSPEAYSQWIDVEENIAEQAKANIYYNMVRAGIGATNLEGKQAYKLENDKVDFKFVYLPYDTVEDEEISKSEIKDYINKHKKQYETEATRNIQYVFFEESASKEDEQAVEENVTRLLQQREVYNEVSKMNDTLKGFKDVENNEAFLVENSDLPYQERFMFKTDLPAENANNISNLNQGETFGPYKEGGFYKVSKVTAVKQIPDSVKAKDILISYQGTPVGQELTRTKEEAKQLADSLVEVLNNDTSKFGEIAANYSSDTSTKDNGGDLGWITYSQVSQDSDVIDFLFTQDEGKVGIVEDEEIGYYILLPEEQTEAKKAFKVATLGKEIEPSETTQNRLFTEVTKFEIASGEGDFVKQAEEKGYETKPVKSIKNMQENIPGIGNQRQIVQWTFSEETKAGDIKRFDTPNGYVVVQVTAVNKKGLMSVEEASPKVTPVLRREKKAEKIKAEINSSSLAEIASSQNASVQTANAVTRKNPTIPGASREPKVVGAAFALETGETSKPIAGRKGVYVVEVTNKTEAPELGSYATFAKQETQASNARVTQRLTESLKNSAEIEDNRANFY</sequence>
<keyword evidence="14" id="KW-1185">Reference proteome</keyword>
<name>A0A507ZY60_9FLAO</name>
<dbReference type="RefSeq" id="WP_141421959.1">
    <property type="nucleotide sequence ID" value="NZ_VIAR01000008.1"/>
</dbReference>
<keyword evidence="7" id="KW-0143">Chaperone</keyword>
<keyword evidence="6" id="KW-0472">Membrane</keyword>
<dbReference type="EMBL" id="VIAR01000008">
    <property type="protein sequence ID" value="TQD38532.1"/>
    <property type="molecule type" value="Genomic_DNA"/>
</dbReference>
<evidence type="ECO:0000256" key="8">
    <source>
        <dbReference type="ARBA" id="ARBA00038408"/>
    </source>
</evidence>
<keyword evidence="5" id="KW-1133">Transmembrane helix</keyword>
<evidence type="ECO:0000256" key="6">
    <source>
        <dbReference type="ARBA" id="ARBA00023136"/>
    </source>
</evidence>
<dbReference type="SUPFAM" id="SSF54534">
    <property type="entry name" value="FKBP-like"/>
    <property type="match status" value="2"/>
</dbReference>
<evidence type="ECO:0000256" key="10">
    <source>
        <dbReference type="ARBA" id="ARBA00042775"/>
    </source>
</evidence>
<protein>
    <recommendedName>
        <fullName evidence="9">Periplasmic chaperone PpiD</fullName>
    </recommendedName>
    <alternativeName>
        <fullName evidence="10">Periplasmic folding chaperone</fullName>
    </alternativeName>
</protein>
<dbReference type="Gene3D" id="1.10.4030.10">
    <property type="entry name" value="Porin chaperone SurA, peptide-binding domain"/>
    <property type="match status" value="1"/>
</dbReference>
<evidence type="ECO:0000256" key="2">
    <source>
        <dbReference type="ARBA" id="ARBA00022475"/>
    </source>
</evidence>
<evidence type="ECO:0000259" key="12">
    <source>
        <dbReference type="PROSITE" id="PS50198"/>
    </source>
</evidence>
<dbReference type="PANTHER" id="PTHR47529:SF1">
    <property type="entry name" value="PERIPLASMIC CHAPERONE PPID"/>
    <property type="match status" value="1"/>
</dbReference>
<keyword evidence="11 13" id="KW-0413">Isomerase</keyword>
<dbReference type="PANTHER" id="PTHR47529">
    <property type="entry name" value="PEPTIDYL-PROLYL CIS-TRANS ISOMERASE D"/>
    <property type="match status" value="1"/>
</dbReference>
<evidence type="ECO:0000256" key="4">
    <source>
        <dbReference type="ARBA" id="ARBA00022692"/>
    </source>
</evidence>
<dbReference type="OrthoDB" id="9812372at2"/>
<dbReference type="Gene3D" id="3.10.50.40">
    <property type="match status" value="2"/>
</dbReference>
<keyword evidence="4" id="KW-0812">Transmembrane</keyword>
<dbReference type="AlphaFoldDB" id="A0A507ZY60"/>
<accession>A0A507ZY60</accession>
<dbReference type="GO" id="GO:0005886">
    <property type="term" value="C:plasma membrane"/>
    <property type="evidence" value="ECO:0007669"/>
    <property type="project" value="UniProtKB-SubCell"/>
</dbReference>
<dbReference type="PROSITE" id="PS50198">
    <property type="entry name" value="PPIC_PPIASE_2"/>
    <property type="match status" value="1"/>
</dbReference>
<gene>
    <name evidence="13" type="ORF">FKR84_08925</name>
</gene>
<evidence type="ECO:0000256" key="9">
    <source>
        <dbReference type="ARBA" id="ARBA00040743"/>
    </source>
</evidence>
<dbReference type="Pfam" id="PF13145">
    <property type="entry name" value="Rotamase_2"/>
    <property type="match status" value="1"/>
</dbReference>
<dbReference type="InterPro" id="IPR027304">
    <property type="entry name" value="Trigger_fact/SurA_dom_sf"/>
</dbReference>
<comment type="subcellular location">
    <subcellularLocation>
        <location evidence="1">Cell inner membrane</location>
        <topology evidence="1">Single-pass type II membrane protein</topology>
        <orientation evidence="1">Periplasmic side</orientation>
    </subcellularLocation>
</comment>
<evidence type="ECO:0000256" key="7">
    <source>
        <dbReference type="ARBA" id="ARBA00023186"/>
    </source>
</evidence>
<dbReference type="Pfam" id="PF13616">
    <property type="entry name" value="Rotamase_3"/>
    <property type="match status" value="1"/>
</dbReference>
<evidence type="ECO:0000256" key="5">
    <source>
        <dbReference type="ARBA" id="ARBA00022989"/>
    </source>
</evidence>
<dbReference type="Proteomes" id="UP000317169">
    <property type="component" value="Unassembled WGS sequence"/>
</dbReference>
<reference evidence="13 14" key="1">
    <citation type="submission" date="2019-06" db="EMBL/GenBank/DDBJ databases">
        <title>Flavibacter putida gen. nov., sp. nov., a novel marine bacterium of the family Flavobacteriaceae isolated from coastal seawater.</title>
        <authorList>
            <person name="Feng X."/>
        </authorList>
    </citation>
    <scope>NUCLEOTIDE SEQUENCE [LARGE SCALE GENOMIC DNA]</scope>
    <source>
        <strain evidence="13 14">PLHSN227</strain>
    </source>
</reference>
<keyword evidence="2" id="KW-1003">Cell membrane</keyword>
<keyword evidence="3" id="KW-0997">Cell inner membrane</keyword>
<evidence type="ECO:0000313" key="13">
    <source>
        <dbReference type="EMBL" id="TQD38532.1"/>
    </source>
</evidence>
<evidence type="ECO:0000256" key="3">
    <source>
        <dbReference type="ARBA" id="ARBA00022519"/>
    </source>
</evidence>
<comment type="caution">
    <text evidence="13">The sequence shown here is derived from an EMBL/GenBank/DDBJ whole genome shotgun (WGS) entry which is preliminary data.</text>
</comment>
<evidence type="ECO:0000313" key="14">
    <source>
        <dbReference type="Proteomes" id="UP000317169"/>
    </source>
</evidence>
<dbReference type="GO" id="GO:0003755">
    <property type="term" value="F:peptidyl-prolyl cis-trans isomerase activity"/>
    <property type="evidence" value="ECO:0007669"/>
    <property type="project" value="UniProtKB-KW"/>
</dbReference>
<keyword evidence="11" id="KW-0697">Rotamase</keyword>
<dbReference type="Pfam" id="PF13623">
    <property type="entry name" value="SurA_N_2"/>
    <property type="match status" value="1"/>
</dbReference>
<evidence type="ECO:0000256" key="11">
    <source>
        <dbReference type="PROSITE-ProRule" id="PRU00278"/>
    </source>
</evidence>
<evidence type="ECO:0000256" key="1">
    <source>
        <dbReference type="ARBA" id="ARBA00004382"/>
    </source>
</evidence>
<organism evidence="13 14">
    <name type="scientific">Haloflavibacter putidus</name>
    <dbReference type="NCBI Taxonomy" id="2576776"/>
    <lineage>
        <taxon>Bacteria</taxon>
        <taxon>Pseudomonadati</taxon>
        <taxon>Bacteroidota</taxon>
        <taxon>Flavobacteriia</taxon>
        <taxon>Flavobacteriales</taxon>
        <taxon>Flavobacteriaceae</taxon>
        <taxon>Haloflavibacter</taxon>
    </lineage>
</organism>
<dbReference type="InterPro" id="IPR000297">
    <property type="entry name" value="PPIase_PpiC"/>
</dbReference>